<feature type="transmembrane region" description="Helical" evidence="1">
    <location>
        <begin position="12"/>
        <end position="31"/>
    </location>
</feature>
<evidence type="ECO:0000313" key="3">
    <source>
        <dbReference type="Proteomes" id="UP000024635"/>
    </source>
</evidence>
<gene>
    <name evidence="2" type="primary">Acey_s0084.g1738</name>
    <name evidence="2" type="ORF">Y032_0084g1738</name>
</gene>
<name>A0A016TPU3_9BILA</name>
<dbReference type="Pfam" id="PF10320">
    <property type="entry name" value="7TM_GPCR_Srsx"/>
    <property type="match status" value="1"/>
</dbReference>
<proteinExistence type="predicted"/>
<evidence type="ECO:0000313" key="2">
    <source>
        <dbReference type="EMBL" id="EYC05024.1"/>
    </source>
</evidence>
<dbReference type="SUPFAM" id="SSF81321">
    <property type="entry name" value="Family A G protein-coupled receptor-like"/>
    <property type="match status" value="1"/>
</dbReference>
<accession>A0A016TPU3</accession>
<dbReference type="Proteomes" id="UP000024635">
    <property type="component" value="Unassembled WGS sequence"/>
</dbReference>
<keyword evidence="1" id="KW-0472">Membrane</keyword>
<dbReference type="InterPro" id="IPR019424">
    <property type="entry name" value="7TM_GPCR_Srsx"/>
</dbReference>
<reference evidence="3" key="1">
    <citation type="journal article" date="2015" name="Nat. Genet.">
        <title>The genome and transcriptome of the zoonotic hookworm Ancylostoma ceylanicum identify infection-specific gene families.</title>
        <authorList>
            <person name="Schwarz E.M."/>
            <person name="Hu Y."/>
            <person name="Antoshechkin I."/>
            <person name="Miller M.M."/>
            <person name="Sternberg P.W."/>
            <person name="Aroian R.V."/>
        </authorList>
    </citation>
    <scope>NUCLEOTIDE SEQUENCE</scope>
    <source>
        <strain evidence="3">HY135</strain>
    </source>
</reference>
<protein>
    <recommendedName>
        <fullName evidence="4">G-protein coupled receptors family 1 profile domain-containing protein</fullName>
    </recommendedName>
</protein>
<keyword evidence="1" id="KW-0812">Transmembrane</keyword>
<comment type="caution">
    <text evidence="2">The sequence shown here is derived from an EMBL/GenBank/DDBJ whole genome shotgun (WGS) entry which is preliminary data.</text>
</comment>
<evidence type="ECO:0000256" key="1">
    <source>
        <dbReference type="SAM" id="Phobius"/>
    </source>
</evidence>
<keyword evidence="1" id="KW-1133">Transmembrane helix</keyword>
<sequence length="118" mass="13445">MKAGIIAVHYQYLYTILATIGIVGNLLIVYVTIRSNAKDQIVQQDICVYWELLPVFGLSFSSVLLFSVAIDRLLAVQKFYRNIVNGYKWLYTAIHIGPALVFAIFMEVRAIVDRTDQE</sequence>
<dbReference type="EMBL" id="JARK01001420">
    <property type="protein sequence ID" value="EYC05024.1"/>
    <property type="molecule type" value="Genomic_DNA"/>
</dbReference>
<organism evidence="2 3">
    <name type="scientific">Ancylostoma ceylanicum</name>
    <dbReference type="NCBI Taxonomy" id="53326"/>
    <lineage>
        <taxon>Eukaryota</taxon>
        <taxon>Metazoa</taxon>
        <taxon>Ecdysozoa</taxon>
        <taxon>Nematoda</taxon>
        <taxon>Chromadorea</taxon>
        <taxon>Rhabditida</taxon>
        <taxon>Rhabditina</taxon>
        <taxon>Rhabditomorpha</taxon>
        <taxon>Strongyloidea</taxon>
        <taxon>Ancylostomatidae</taxon>
        <taxon>Ancylostomatinae</taxon>
        <taxon>Ancylostoma</taxon>
    </lineage>
</organism>
<dbReference type="AlphaFoldDB" id="A0A016TPU3"/>
<keyword evidence="3" id="KW-1185">Reference proteome</keyword>
<feature type="transmembrane region" description="Helical" evidence="1">
    <location>
        <begin position="52"/>
        <end position="70"/>
    </location>
</feature>
<evidence type="ECO:0008006" key="4">
    <source>
        <dbReference type="Google" id="ProtNLM"/>
    </source>
</evidence>
<feature type="transmembrane region" description="Helical" evidence="1">
    <location>
        <begin position="90"/>
        <end position="112"/>
    </location>
</feature>